<feature type="transmembrane region" description="Helical" evidence="1">
    <location>
        <begin position="110"/>
        <end position="129"/>
    </location>
</feature>
<keyword evidence="3" id="KW-1185">Reference proteome</keyword>
<dbReference type="AlphaFoldDB" id="A0A2S2C8C2"/>
<dbReference type="Proteomes" id="UP000245711">
    <property type="component" value="Plasmid pRB11"/>
</dbReference>
<evidence type="ECO:0000313" key="3">
    <source>
        <dbReference type="Proteomes" id="UP000245711"/>
    </source>
</evidence>
<geneLocation type="plasmid" evidence="3">
    <name>prb11</name>
</geneLocation>
<dbReference type="OrthoDB" id="10009647at2"/>
<feature type="transmembrane region" description="Helical" evidence="1">
    <location>
        <begin position="175"/>
        <end position="196"/>
    </location>
</feature>
<organism evidence="2 3">
    <name type="scientific">Rhodococcus oxybenzonivorans</name>
    <dbReference type="NCBI Taxonomy" id="1990687"/>
    <lineage>
        <taxon>Bacteria</taxon>
        <taxon>Bacillati</taxon>
        <taxon>Actinomycetota</taxon>
        <taxon>Actinomycetes</taxon>
        <taxon>Mycobacteriales</taxon>
        <taxon>Nocardiaceae</taxon>
        <taxon>Rhodococcus</taxon>
    </lineage>
</organism>
<keyword evidence="2" id="KW-0614">Plasmid</keyword>
<name>A0A2S2C8C2_9NOCA</name>
<keyword evidence="1" id="KW-0472">Membrane</keyword>
<dbReference type="KEGG" id="roz:CBI38_37340"/>
<sequence>MSTEASARSSLATRIDSLSAALTSAKYSSVGGFIREMWWTLRPVVLFAAHVTLLTFVLGFSRWAALGTVRGDISEAGTSHPTLLSIVDACDAVMRAAEAIGSSSVAATSALWTAWIAALLAAVSSAVSIRLSQRQDMTVTSSLARPPRRLVREVFAVVLACAILAQLAGEPSHLVAVPVWESAVVIAFLMWTTVYAEHRWMVPPKRYTRLTELPVGTPITIGRDARALDPLADRVVGAATGTTDTTR</sequence>
<keyword evidence="1" id="KW-1133">Transmembrane helix</keyword>
<accession>A0A2S2C8C2</accession>
<protein>
    <submittedName>
        <fullName evidence="2">Uncharacterized protein</fullName>
    </submittedName>
</protein>
<feature type="transmembrane region" description="Helical" evidence="1">
    <location>
        <begin position="150"/>
        <end position="169"/>
    </location>
</feature>
<evidence type="ECO:0000256" key="1">
    <source>
        <dbReference type="SAM" id="Phobius"/>
    </source>
</evidence>
<proteinExistence type="predicted"/>
<dbReference type="RefSeq" id="WP_109336451.1">
    <property type="nucleotide sequence ID" value="NZ_CP021357.1"/>
</dbReference>
<gene>
    <name evidence="2" type="ORF">CBI38_37340</name>
</gene>
<dbReference type="EMBL" id="CP021357">
    <property type="protein sequence ID" value="AWK77053.1"/>
    <property type="molecule type" value="Genomic_DNA"/>
</dbReference>
<evidence type="ECO:0000313" key="2">
    <source>
        <dbReference type="EMBL" id="AWK77053.1"/>
    </source>
</evidence>
<feature type="transmembrane region" description="Helical" evidence="1">
    <location>
        <begin position="44"/>
        <end position="65"/>
    </location>
</feature>
<keyword evidence="1" id="KW-0812">Transmembrane</keyword>
<reference evidence="2 3" key="1">
    <citation type="submission" date="2017-05" db="EMBL/GenBank/DDBJ databases">
        <title>Isolation of Rhodococcus sp. S2-17 biodegrading of BP-3.</title>
        <authorList>
            <person name="Lee Y."/>
            <person name="Kim K.H."/>
            <person name="Chun B.H."/>
            <person name="Jung H.S."/>
            <person name="Jeon C.O."/>
        </authorList>
    </citation>
    <scope>NUCLEOTIDE SEQUENCE [LARGE SCALE GENOMIC DNA]</scope>
    <source>
        <strain evidence="2 3">S2-17</strain>
        <plasmid evidence="3">prb11</plasmid>
    </source>
</reference>